<evidence type="ECO:0000313" key="4">
    <source>
        <dbReference type="Proteomes" id="UP000535276"/>
    </source>
</evidence>
<gene>
    <name evidence="3" type="ORF">GGI64_003893</name>
</gene>
<dbReference type="RefSeq" id="WP_179612230.1">
    <property type="nucleotide sequence ID" value="NZ_JACBZV010000006.1"/>
</dbReference>
<evidence type="ECO:0000256" key="2">
    <source>
        <dbReference type="SAM" id="SignalP"/>
    </source>
</evidence>
<reference evidence="3 4" key="1">
    <citation type="submission" date="2020-07" db="EMBL/GenBank/DDBJ databases">
        <title>Genomic Encyclopedia of Type Strains, Phase IV (KMG-V): Genome sequencing to study the core and pangenomes of soil and plant-associated prokaryotes.</title>
        <authorList>
            <person name="Whitman W."/>
        </authorList>
    </citation>
    <scope>NUCLEOTIDE SEQUENCE [LARGE SCALE GENOMIC DNA]</scope>
    <source>
        <strain evidence="3 4">SEMIA 4052</strain>
    </source>
</reference>
<feature type="chain" id="PRO_5030923275" description="Secreted protein" evidence="2">
    <location>
        <begin position="24"/>
        <end position="354"/>
    </location>
</feature>
<comment type="caution">
    <text evidence="3">The sequence shown here is derived from an EMBL/GenBank/DDBJ whole genome shotgun (WGS) entry which is preliminary data.</text>
</comment>
<keyword evidence="2" id="KW-0732">Signal</keyword>
<dbReference type="AlphaFoldDB" id="A0A7Z0E0P2"/>
<feature type="signal peptide" evidence="2">
    <location>
        <begin position="1"/>
        <end position="23"/>
    </location>
</feature>
<protein>
    <recommendedName>
        <fullName evidence="5">Secreted protein</fullName>
    </recommendedName>
</protein>
<feature type="region of interest" description="Disordered" evidence="1">
    <location>
        <begin position="53"/>
        <end position="72"/>
    </location>
</feature>
<sequence>MRKIALNACLIMASISASPQAYSQGAAPPGELGAMAQQCGFLMDDVKTASEKAKSSVDEAKARADSETQDEKGDVDACAAGYITMEKNHIALDIPEITMKDQTIILDLPQVTMKQQKIVFGTPSVKCEDVKTGQYPEFTCEDTWIIVDLPFGGQLKTKGAPSCTTTWSDIITTQCLPFFEQQEIVMGIPEFKIDQTSLVIGIPEVTMKRQDWYFDLPKFNVTEGCIGAECEKKCAAASEKYTNEYQNILQPAVEQAKMSVAKATNGSMTCQKNVISLQKDKTLAEIDANIAIIRGTLTSLTAMGATEAAANVSKTLEDLIRTREKIEKQFQSQIDSLTAQSTPAVETSFVGKAN</sequence>
<dbReference type="Proteomes" id="UP000535276">
    <property type="component" value="Unassembled WGS sequence"/>
</dbReference>
<organism evidence="3 4">
    <name type="scientific">Rhizobium leguminosarum</name>
    <dbReference type="NCBI Taxonomy" id="384"/>
    <lineage>
        <taxon>Bacteria</taxon>
        <taxon>Pseudomonadati</taxon>
        <taxon>Pseudomonadota</taxon>
        <taxon>Alphaproteobacteria</taxon>
        <taxon>Hyphomicrobiales</taxon>
        <taxon>Rhizobiaceae</taxon>
        <taxon>Rhizobium/Agrobacterium group</taxon>
        <taxon>Rhizobium</taxon>
    </lineage>
</organism>
<proteinExistence type="predicted"/>
<evidence type="ECO:0000256" key="1">
    <source>
        <dbReference type="SAM" id="MobiDB-lite"/>
    </source>
</evidence>
<accession>A0A7Z0E0P2</accession>
<evidence type="ECO:0008006" key="5">
    <source>
        <dbReference type="Google" id="ProtNLM"/>
    </source>
</evidence>
<evidence type="ECO:0000313" key="3">
    <source>
        <dbReference type="EMBL" id="NYJ12819.1"/>
    </source>
</evidence>
<name>A0A7Z0E0P2_RHILE</name>
<dbReference type="EMBL" id="JACBZV010000006">
    <property type="protein sequence ID" value="NYJ12819.1"/>
    <property type="molecule type" value="Genomic_DNA"/>
</dbReference>